<name>A0A6J4PP76_9RHOB</name>
<proteinExistence type="predicted"/>
<evidence type="ECO:0000313" key="2">
    <source>
        <dbReference type="EMBL" id="CAA9418243.1"/>
    </source>
</evidence>
<gene>
    <name evidence="2" type="ORF">AVDCRST_MAG15-2014</name>
</gene>
<reference evidence="2" key="1">
    <citation type="submission" date="2020-02" db="EMBL/GenBank/DDBJ databases">
        <authorList>
            <person name="Meier V. D."/>
        </authorList>
    </citation>
    <scope>NUCLEOTIDE SEQUENCE</scope>
    <source>
        <strain evidence="2">AVDCRST_MAG15</strain>
    </source>
</reference>
<organism evidence="2">
    <name type="scientific">uncultured Rubellimicrobium sp</name>
    <dbReference type="NCBI Taxonomy" id="543078"/>
    <lineage>
        <taxon>Bacteria</taxon>
        <taxon>Pseudomonadati</taxon>
        <taxon>Pseudomonadota</taxon>
        <taxon>Alphaproteobacteria</taxon>
        <taxon>Rhodobacterales</taxon>
        <taxon>Roseobacteraceae</taxon>
        <taxon>Rubellimicrobium</taxon>
        <taxon>environmental samples</taxon>
    </lineage>
</organism>
<feature type="region of interest" description="Disordered" evidence="1">
    <location>
        <begin position="1"/>
        <end position="77"/>
    </location>
</feature>
<sequence length="77" mass="8646">MTSLPFRQIDRGEPQPVVDVESESRPGMQGGTSKGGRPRAGPGRQAWAASRSRAWLKRRQTVRASEMRSKPTRWRAV</sequence>
<dbReference type="EMBL" id="CADCUU010000292">
    <property type="protein sequence ID" value="CAA9418243.1"/>
    <property type="molecule type" value="Genomic_DNA"/>
</dbReference>
<feature type="compositionally biased region" description="Low complexity" evidence="1">
    <location>
        <begin position="39"/>
        <end position="53"/>
    </location>
</feature>
<dbReference type="AlphaFoldDB" id="A0A6J4PP76"/>
<accession>A0A6J4PP76</accession>
<protein>
    <submittedName>
        <fullName evidence="2">Uncharacterized protein</fullName>
    </submittedName>
</protein>
<evidence type="ECO:0000256" key="1">
    <source>
        <dbReference type="SAM" id="MobiDB-lite"/>
    </source>
</evidence>